<evidence type="ECO:0000313" key="2">
    <source>
        <dbReference type="EMBL" id="CAK9144333.1"/>
    </source>
</evidence>
<sequence length="134" mass="13743">MSFEITPRWESGFVGVVKIGDTERAIAGVVRRGNKVGVPGADSDTINDHTHGVGYKGVMSDGVVGMKSNTIVSLSFGTQVLVNASSMGDALGSRRCWVTEDAEEGGAEEGDAEGGGVQEGGTQKGGIQEGGIQE</sequence>
<feature type="compositionally biased region" description="Gly residues" evidence="1">
    <location>
        <begin position="113"/>
        <end position="134"/>
    </location>
</feature>
<name>A0ABC8RH89_9AQUA</name>
<gene>
    <name evidence="2" type="ORF">ILEXP_LOCUS12086</name>
</gene>
<keyword evidence="3" id="KW-1185">Reference proteome</keyword>
<feature type="compositionally biased region" description="Acidic residues" evidence="1">
    <location>
        <begin position="100"/>
        <end position="112"/>
    </location>
</feature>
<organism evidence="2 3">
    <name type="scientific">Ilex paraguariensis</name>
    <name type="common">yerba mate</name>
    <dbReference type="NCBI Taxonomy" id="185542"/>
    <lineage>
        <taxon>Eukaryota</taxon>
        <taxon>Viridiplantae</taxon>
        <taxon>Streptophyta</taxon>
        <taxon>Embryophyta</taxon>
        <taxon>Tracheophyta</taxon>
        <taxon>Spermatophyta</taxon>
        <taxon>Magnoliopsida</taxon>
        <taxon>eudicotyledons</taxon>
        <taxon>Gunneridae</taxon>
        <taxon>Pentapetalae</taxon>
        <taxon>asterids</taxon>
        <taxon>campanulids</taxon>
        <taxon>Aquifoliales</taxon>
        <taxon>Aquifoliaceae</taxon>
        <taxon>Ilex</taxon>
    </lineage>
</organism>
<protein>
    <submittedName>
        <fullName evidence="2">Uncharacterized protein</fullName>
    </submittedName>
</protein>
<evidence type="ECO:0000313" key="3">
    <source>
        <dbReference type="Proteomes" id="UP001642360"/>
    </source>
</evidence>
<proteinExistence type="predicted"/>
<accession>A0ABC8RH89</accession>
<reference evidence="2 3" key="1">
    <citation type="submission" date="2024-02" db="EMBL/GenBank/DDBJ databases">
        <authorList>
            <person name="Vignale AGUSTIN F."/>
            <person name="Sosa J E."/>
            <person name="Modenutti C."/>
        </authorList>
    </citation>
    <scope>NUCLEOTIDE SEQUENCE [LARGE SCALE GENOMIC DNA]</scope>
</reference>
<feature type="region of interest" description="Disordered" evidence="1">
    <location>
        <begin position="99"/>
        <end position="134"/>
    </location>
</feature>
<dbReference type="AlphaFoldDB" id="A0ABC8RH89"/>
<evidence type="ECO:0000256" key="1">
    <source>
        <dbReference type="SAM" id="MobiDB-lite"/>
    </source>
</evidence>
<dbReference type="EMBL" id="CAUOFW020001391">
    <property type="protein sequence ID" value="CAK9144333.1"/>
    <property type="molecule type" value="Genomic_DNA"/>
</dbReference>
<comment type="caution">
    <text evidence="2">The sequence shown here is derived from an EMBL/GenBank/DDBJ whole genome shotgun (WGS) entry which is preliminary data.</text>
</comment>
<dbReference type="Proteomes" id="UP001642360">
    <property type="component" value="Unassembled WGS sequence"/>
</dbReference>